<evidence type="ECO:0000256" key="3">
    <source>
        <dbReference type="ARBA" id="ARBA00022452"/>
    </source>
</evidence>
<dbReference type="PATRIC" id="fig|1280950.3.peg.1761"/>
<gene>
    <name evidence="16" type="ORF">HJO_08794</name>
</gene>
<comment type="subcellular location">
    <subcellularLocation>
        <location evidence="1 11">Cell outer membrane</location>
        <topology evidence="1 11">Multi-pass membrane protein</topology>
    </subcellularLocation>
</comment>
<evidence type="ECO:0000256" key="9">
    <source>
        <dbReference type="ARBA" id="ARBA00023136"/>
    </source>
</evidence>
<dbReference type="InterPro" id="IPR000531">
    <property type="entry name" value="Beta-barrel_TonB"/>
</dbReference>
<evidence type="ECO:0000256" key="1">
    <source>
        <dbReference type="ARBA" id="ARBA00004571"/>
    </source>
</evidence>
<dbReference type="GO" id="GO:0009279">
    <property type="term" value="C:cell outer membrane"/>
    <property type="evidence" value="ECO:0007669"/>
    <property type="project" value="UniProtKB-SubCell"/>
</dbReference>
<keyword evidence="16" id="KW-0675">Receptor</keyword>
<evidence type="ECO:0000259" key="15">
    <source>
        <dbReference type="Pfam" id="PF07715"/>
    </source>
</evidence>
<organism evidence="16 17">
    <name type="scientific">Hyphomonas johnsonii MHS-2</name>
    <dbReference type="NCBI Taxonomy" id="1280950"/>
    <lineage>
        <taxon>Bacteria</taxon>
        <taxon>Pseudomonadati</taxon>
        <taxon>Pseudomonadota</taxon>
        <taxon>Alphaproteobacteria</taxon>
        <taxon>Hyphomonadales</taxon>
        <taxon>Hyphomonadaceae</taxon>
        <taxon>Hyphomonas</taxon>
    </lineage>
</organism>
<comment type="similarity">
    <text evidence="11 12">Belongs to the TonB-dependent receptor family.</text>
</comment>
<dbReference type="Proteomes" id="UP000025171">
    <property type="component" value="Unassembled WGS sequence"/>
</dbReference>
<accession>A0A059FNA7</accession>
<keyword evidence="10 11" id="KW-0998">Cell outer membrane</keyword>
<dbReference type="Pfam" id="PF07715">
    <property type="entry name" value="Plug"/>
    <property type="match status" value="1"/>
</dbReference>
<dbReference type="PANTHER" id="PTHR32552:SF81">
    <property type="entry name" value="TONB-DEPENDENT OUTER MEMBRANE RECEPTOR"/>
    <property type="match status" value="1"/>
</dbReference>
<dbReference type="EMBL" id="ARYK01000004">
    <property type="protein sequence ID" value="KCZ92119.1"/>
    <property type="molecule type" value="Genomic_DNA"/>
</dbReference>
<feature type="domain" description="TonB-dependent receptor plug" evidence="15">
    <location>
        <begin position="52"/>
        <end position="158"/>
    </location>
</feature>
<dbReference type="Pfam" id="PF00593">
    <property type="entry name" value="TonB_dep_Rec_b-barrel"/>
    <property type="match status" value="1"/>
</dbReference>
<keyword evidence="3 11" id="KW-1134">Transmembrane beta strand</keyword>
<protein>
    <submittedName>
        <fullName evidence="16">TonB-dependent receptor</fullName>
    </submittedName>
</protein>
<evidence type="ECO:0000259" key="14">
    <source>
        <dbReference type="Pfam" id="PF00593"/>
    </source>
</evidence>
<evidence type="ECO:0000256" key="11">
    <source>
        <dbReference type="PROSITE-ProRule" id="PRU01360"/>
    </source>
</evidence>
<dbReference type="InterPro" id="IPR012910">
    <property type="entry name" value="Plug_dom"/>
</dbReference>
<sequence>MVSSLALASAIMVSPTAMAQDSADGNGADPSTDRQRSMGVIVVTAQKREQKLQDVPVSITAVRGATLEALQISDLRSIQSYVPNMAVLNSGVNPVVFIRGFGSGPNNVAFDQEVSVYLDGIYGGRGAQFSAPFFDLERMEVLRGPQGALFGRNTAAGAISLISKRPTDTFEGHVSAGYDFERNGYNATGVVSGPVTDTLSMRLAGKITRQDGYIKNLYNGEDDPQLRDTMARLTLRWQPSSDVDVVFKNEYGDHLIEGGVTVSGSLDEDVYDGDFGDERYISDNYAGAGLDEESGIETWNSAINADIGIGEHTLTLISGYSHFETTRFTAYDEVAPDGTVPANGGNARFGNGFPEDFDQWSVEARVASPLGQFLEYIVGVYYDTSDYHLHQDSYYRDVFTLTGHQSTDFFQDSSSWSAYGQGTFNFSPELKLITGLRYSQTDKDAEFSQYTVSGSPLNPIGPGTSGSLSENYLDPSATVQYDITPDTMVYATAARGSKSGGFVSNTYNVAPDGFKFAPERSTNYELGLKSTFGDGLASVNLAIFRMDFEDLQQSAYDPDRRTFFTRNAAEARSEGVELEVELLPTDNLTLNANVAYLDAKFRDYPGAPCLTAETLAECDSSDANSLAAHNIAGTPLLFAPKWSGNIGFHHQMDVQQFRLTTSANAQFRSKYFVADGYSPVWGVQDGWTKIDARVELATQDDRWSVALVGRNLTDEHTRGASLRFPGSITDTTRTLNWMDEYRSVSLVGTRRF</sequence>
<dbReference type="eggNOG" id="COG4771">
    <property type="taxonomic scope" value="Bacteria"/>
</dbReference>
<evidence type="ECO:0000256" key="8">
    <source>
        <dbReference type="ARBA" id="ARBA00023077"/>
    </source>
</evidence>
<evidence type="ECO:0000256" key="13">
    <source>
        <dbReference type="SAM" id="SignalP"/>
    </source>
</evidence>
<dbReference type="GO" id="GO:0006826">
    <property type="term" value="P:iron ion transport"/>
    <property type="evidence" value="ECO:0007669"/>
    <property type="project" value="UniProtKB-KW"/>
</dbReference>
<name>A0A059FNA7_9PROT</name>
<evidence type="ECO:0000256" key="2">
    <source>
        <dbReference type="ARBA" id="ARBA00022448"/>
    </source>
</evidence>
<dbReference type="SUPFAM" id="SSF56935">
    <property type="entry name" value="Porins"/>
    <property type="match status" value="1"/>
</dbReference>
<reference evidence="16 17" key="1">
    <citation type="journal article" date="2014" name="Antonie Van Leeuwenhoek">
        <title>Hyphomonas beringensis sp. nov. and Hyphomonas chukchiensis sp. nov., isolated from surface seawater of the Bering Sea and Chukchi Sea.</title>
        <authorList>
            <person name="Li C."/>
            <person name="Lai Q."/>
            <person name="Li G."/>
            <person name="Dong C."/>
            <person name="Wang J."/>
            <person name="Liao Y."/>
            <person name="Shao Z."/>
        </authorList>
    </citation>
    <scope>NUCLEOTIDE SEQUENCE [LARGE SCALE GENOMIC DNA]</scope>
    <source>
        <strain evidence="16 17">MHS-2</strain>
    </source>
</reference>
<evidence type="ECO:0000256" key="7">
    <source>
        <dbReference type="ARBA" id="ARBA00023065"/>
    </source>
</evidence>
<keyword evidence="7" id="KW-0406">Ion transport</keyword>
<evidence type="ECO:0000256" key="10">
    <source>
        <dbReference type="ARBA" id="ARBA00023237"/>
    </source>
</evidence>
<dbReference type="PROSITE" id="PS52016">
    <property type="entry name" value="TONB_DEPENDENT_REC_3"/>
    <property type="match status" value="1"/>
</dbReference>
<dbReference type="InterPro" id="IPR039426">
    <property type="entry name" value="TonB-dep_rcpt-like"/>
</dbReference>
<keyword evidence="4" id="KW-0410">Iron transport</keyword>
<keyword evidence="9 11" id="KW-0472">Membrane</keyword>
<dbReference type="Gene3D" id="2.40.170.20">
    <property type="entry name" value="TonB-dependent receptor, beta-barrel domain"/>
    <property type="match status" value="1"/>
</dbReference>
<evidence type="ECO:0000256" key="12">
    <source>
        <dbReference type="RuleBase" id="RU003357"/>
    </source>
</evidence>
<evidence type="ECO:0000256" key="6">
    <source>
        <dbReference type="ARBA" id="ARBA00023004"/>
    </source>
</evidence>
<evidence type="ECO:0000313" key="16">
    <source>
        <dbReference type="EMBL" id="KCZ92119.1"/>
    </source>
</evidence>
<dbReference type="PANTHER" id="PTHR32552">
    <property type="entry name" value="FERRICHROME IRON RECEPTOR-RELATED"/>
    <property type="match status" value="1"/>
</dbReference>
<feature type="domain" description="TonB-dependent receptor-like beta-barrel" evidence="14">
    <location>
        <begin position="272"/>
        <end position="712"/>
    </location>
</feature>
<keyword evidence="13" id="KW-0732">Signal</keyword>
<dbReference type="CDD" id="cd01347">
    <property type="entry name" value="ligand_gated_channel"/>
    <property type="match status" value="1"/>
</dbReference>
<feature type="chain" id="PRO_5001578233" evidence="13">
    <location>
        <begin position="20"/>
        <end position="752"/>
    </location>
</feature>
<evidence type="ECO:0000313" key="17">
    <source>
        <dbReference type="Proteomes" id="UP000025171"/>
    </source>
</evidence>
<dbReference type="AlphaFoldDB" id="A0A059FNA7"/>
<comment type="caution">
    <text evidence="16">The sequence shown here is derived from an EMBL/GenBank/DDBJ whole genome shotgun (WGS) entry which is preliminary data.</text>
</comment>
<evidence type="ECO:0000256" key="5">
    <source>
        <dbReference type="ARBA" id="ARBA00022692"/>
    </source>
</evidence>
<keyword evidence="5 11" id="KW-0812">Transmembrane</keyword>
<dbReference type="InterPro" id="IPR036942">
    <property type="entry name" value="Beta-barrel_TonB_sf"/>
</dbReference>
<keyword evidence="17" id="KW-1185">Reference proteome</keyword>
<evidence type="ECO:0000256" key="4">
    <source>
        <dbReference type="ARBA" id="ARBA00022496"/>
    </source>
</evidence>
<feature type="signal peptide" evidence="13">
    <location>
        <begin position="1"/>
        <end position="19"/>
    </location>
</feature>
<dbReference type="STRING" id="1280950.HJO_08794"/>
<keyword evidence="2 11" id="KW-0813">Transport</keyword>
<keyword evidence="8 12" id="KW-0798">TonB box</keyword>
<proteinExistence type="inferred from homology"/>
<keyword evidence="6" id="KW-0408">Iron</keyword>